<feature type="transmembrane region" description="Helical" evidence="6">
    <location>
        <begin position="353"/>
        <end position="375"/>
    </location>
</feature>
<feature type="domain" description="Response regulatory" evidence="8">
    <location>
        <begin position="688"/>
        <end position="809"/>
    </location>
</feature>
<feature type="modified residue" description="4-aspartylphosphate" evidence="5">
    <location>
        <position position="739"/>
    </location>
</feature>
<evidence type="ECO:0000256" key="4">
    <source>
        <dbReference type="ARBA" id="ARBA00023012"/>
    </source>
</evidence>
<evidence type="ECO:0000259" key="7">
    <source>
        <dbReference type="PROSITE" id="PS50109"/>
    </source>
</evidence>
<dbReference type="InterPro" id="IPR003594">
    <property type="entry name" value="HATPase_dom"/>
</dbReference>
<dbReference type="CDD" id="cd16922">
    <property type="entry name" value="HATPase_EvgS-ArcB-TorS-like"/>
    <property type="match status" value="1"/>
</dbReference>
<dbReference type="SMART" id="SM00388">
    <property type="entry name" value="HisKA"/>
    <property type="match status" value="1"/>
</dbReference>
<feature type="transmembrane region" description="Helical" evidence="6">
    <location>
        <begin position="199"/>
        <end position="220"/>
    </location>
</feature>
<feature type="transmembrane region" description="Helical" evidence="6">
    <location>
        <begin position="296"/>
        <end position="314"/>
    </location>
</feature>
<comment type="catalytic activity">
    <reaction evidence="1">
        <text>ATP + protein L-histidine = ADP + protein N-phospho-L-histidine.</text>
        <dbReference type="EC" id="2.7.13.3"/>
    </reaction>
</comment>
<accession>A0A3N2E061</accession>
<protein>
    <recommendedName>
        <fullName evidence="2">histidine kinase</fullName>
        <ecNumber evidence="2">2.7.13.3</ecNumber>
    </recommendedName>
</protein>
<evidence type="ECO:0000256" key="3">
    <source>
        <dbReference type="ARBA" id="ARBA00022553"/>
    </source>
</evidence>
<dbReference type="InterPro" id="IPR001789">
    <property type="entry name" value="Sig_transdc_resp-reg_receiver"/>
</dbReference>
<evidence type="ECO:0000313" key="9">
    <source>
        <dbReference type="EMBL" id="ROS05486.1"/>
    </source>
</evidence>
<keyword evidence="6" id="KW-0472">Membrane</keyword>
<evidence type="ECO:0000256" key="6">
    <source>
        <dbReference type="SAM" id="Phobius"/>
    </source>
</evidence>
<dbReference type="Pfam" id="PF00072">
    <property type="entry name" value="Response_reg"/>
    <property type="match status" value="1"/>
</dbReference>
<proteinExistence type="predicted"/>
<dbReference type="AlphaFoldDB" id="A0A3N2E061"/>
<keyword evidence="6" id="KW-0812">Transmembrane</keyword>
<dbReference type="InterPro" id="IPR011622">
    <property type="entry name" value="7TMR_DISM_rcpt_extracell_dom2"/>
</dbReference>
<evidence type="ECO:0000313" key="10">
    <source>
        <dbReference type="Proteomes" id="UP000275394"/>
    </source>
</evidence>
<dbReference type="EMBL" id="RKHR01000003">
    <property type="protein sequence ID" value="ROS05486.1"/>
    <property type="molecule type" value="Genomic_DNA"/>
</dbReference>
<feature type="transmembrane region" description="Helical" evidence="6">
    <location>
        <begin position="232"/>
        <end position="254"/>
    </location>
</feature>
<dbReference type="PROSITE" id="PS50109">
    <property type="entry name" value="HIS_KIN"/>
    <property type="match status" value="1"/>
</dbReference>
<feature type="transmembrane region" description="Helical" evidence="6">
    <location>
        <begin position="260"/>
        <end position="284"/>
    </location>
</feature>
<dbReference type="InterPro" id="IPR011623">
    <property type="entry name" value="7TMR_DISM_rcpt_extracell_dom1"/>
</dbReference>
<keyword evidence="9" id="KW-0808">Transferase</keyword>
<comment type="caution">
    <text evidence="9">The sequence shown here is derived from an EMBL/GenBank/DDBJ whole genome shotgun (WGS) entry which is preliminary data.</text>
</comment>
<dbReference type="SMART" id="SM00448">
    <property type="entry name" value="REC"/>
    <property type="match status" value="1"/>
</dbReference>
<dbReference type="InterPro" id="IPR004358">
    <property type="entry name" value="Sig_transdc_His_kin-like_C"/>
</dbReference>
<evidence type="ECO:0000256" key="1">
    <source>
        <dbReference type="ARBA" id="ARBA00000085"/>
    </source>
</evidence>
<feature type="transmembrane region" description="Helical" evidence="6">
    <location>
        <begin position="387"/>
        <end position="406"/>
    </location>
</feature>
<dbReference type="InterPro" id="IPR011006">
    <property type="entry name" value="CheY-like_superfamily"/>
</dbReference>
<sequence length="814" mass="91106">MLNKLFGIGKNKNIKLGAMCKTFYTIITLLLSLFGVFSHAGVIALEDGQSYVLSPELEYSVDSSGAVTAQQLYTDPTLLNFRPLLDFATPATKEVVWFRVSLQNTEENQQDYIINFNDVLFEELELNYLLQGELVQQRAGLNYAFSQWPIQHQFVAMPLTIAAGDSIELYFKIYTTNTPLIYPVISSTTEFAVNTSKSLIISLLFLGVGFGICIFMAIFVPIAMPNAQAYGFLVYLVLSILTIMGFSGVFQYLLDDSPEWHKFLMIVLLGLNFISMMAMVNLFFRVYQLNRWLHGCYLSMSATVLITISCYYWLGGYETMIRLMVVMIFSVYVLLIFTSVLKIYQGYPNAGRFLFAMVIYFCSCSYAIFASYGYLPYSPLIRHSVGFGIIIQSIIVCWTIAVMASVEKERALKLAQEVAIAKAASQEKSDLLATMSHEIRTPVNGVLGMAQMLESTQQSVQQAHFTRVILNSGNMLLAVISDILDFSKIEAGKMELEHEPFNLRAVADYTETIFTSQSLSKSIEFTVHLADDCPVDLCGDTIRLQQVLNNLLSNAFKFTERGKINVYMGLLSRQEDRVMLIFSIFDTGIGIAKPMQSQLFDAFVQADRSTTRTYGGTGLGLSISQRLVRMMGGKIGVNSELGRGSEFWFTASFQLVSDRVAYRGQEALYRGSTQSSLSTEAGEGAEIKLLVAEDNPVNQQVIIAMLNKLGVVPTMVDDGQQALEQYQRQSPVLKAVIMDLEMPHKDGYAATREIRQLEQRDDLPAIPIIAITANVMDDNILRCYEAGMNEVLTKPVRLVELERVLKKFAVLEVC</sequence>
<feature type="domain" description="Histidine kinase" evidence="7">
    <location>
        <begin position="434"/>
        <end position="655"/>
    </location>
</feature>
<dbReference type="SUPFAM" id="SSF52172">
    <property type="entry name" value="CheY-like"/>
    <property type="match status" value="1"/>
</dbReference>
<dbReference type="Proteomes" id="UP000275394">
    <property type="component" value="Unassembled WGS sequence"/>
</dbReference>
<dbReference type="Pfam" id="PF07695">
    <property type="entry name" value="7TMR-DISM_7TM"/>
    <property type="match status" value="1"/>
</dbReference>
<dbReference type="Gene3D" id="3.30.565.10">
    <property type="entry name" value="Histidine kinase-like ATPase, C-terminal domain"/>
    <property type="match status" value="1"/>
</dbReference>
<dbReference type="CDD" id="cd00082">
    <property type="entry name" value="HisKA"/>
    <property type="match status" value="1"/>
</dbReference>
<dbReference type="InterPro" id="IPR005467">
    <property type="entry name" value="His_kinase_dom"/>
</dbReference>
<evidence type="ECO:0000259" key="8">
    <source>
        <dbReference type="PROSITE" id="PS50110"/>
    </source>
</evidence>
<dbReference type="InterPro" id="IPR036097">
    <property type="entry name" value="HisK_dim/P_sf"/>
</dbReference>
<dbReference type="Pfam" id="PF07696">
    <property type="entry name" value="7TMR-DISMED2"/>
    <property type="match status" value="1"/>
</dbReference>
<name>A0A3N2E061_9GAMM</name>
<dbReference type="Gene3D" id="2.60.40.2380">
    <property type="match status" value="1"/>
</dbReference>
<keyword evidence="6" id="KW-1133">Transmembrane helix</keyword>
<organism evidence="9 10">
    <name type="scientific">Sinobacterium caligoides</name>
    <dbReference type="NCBI Taxonomy" id="933926"/>
    <lineage>
        <taxon>Bacteria</taxon>
        <taxon>Pseudomonadati</taxon>
        <taxon>Pseudomonadota</taxon>
        <taxon>Gammaproteobacteria</taxon>
        <taxon>Cellvibrionales</taxon>
        <taxon>Spongiibacteraceae</taxon>
        <taxon>Sinobacterium</taxon>
    </lineage>
</organism>
<reference evidence="9 10" key="1">
    <citation type="submission" date="2018-11" db="EMBL/GenBank/DDBJ databases">
        <title>Genomic Encyclopedia of Type Strains, Phase IV (KMG-IV): sequencing the most valuable type-strain genomes for metagenomic binning, comparative biology and taxonomic classification.</title>
        <authorList>
            <person name="Goeker M."/>
        </authorList>
    </citation>
    <scope>NUCLEOTIDE SEQUENCE [LARGE SCALE GENOMIC DNA]</scope>
    <source>
        <strain evidence="9 10">DSM 100316</strain>
    </source>
</reference>
<evidence type="ECO:0000256" key="5">
    <source>
        <dbReference type="PROSITE-ProRule" id="PRU00169"/>
    </source>
</evidence>
<dbReference type="Gene3D" id="3.40.50.2300">
    <property type="match status" value="1"/>
</dbReference>
<keyword evidence="9" id="KW-0418">Kinase</keyword>
<dbReference type="PRINTS" id="PR00344">
    <property type="entry name" value="BCTRLSENSOR"/>
</dbReference>
<dbReference type="Gene3D" id="1.10.287.130">
    <property type="match status" value="1"/>
</dbReference>
<dbReference type="InterPro" id="IPR036890">
    <property type="entry name" value="HATPase_C_sf"/>
</dbReference>
<evidence type="ECO:0000256" key="2">
    <source>
        <dbReference type="ARBA" id="ARBA00012438"/>
    </source>
</evidence>
<keyword evidence="3 5" id="KW-0597">Phosphoprotein</keyword>
<dbReference type="InterPro" id="IPR003661">
    <property type="entry name" value="HisK_dim/P_dom"/>
</dbReference>
<keyword evidence="10" id="KW-1185">Reference proteome</keyword>
<feature type="transmembrane region" description="Helical" evidence="6">
    <location>
        <begin position="21"/>
        <end position="45"/>
    </location>
</feature>
<dbReference type="EC" id="2.7.13.3" evidence="2"/>
<dbReference type="SUPFAM" id="SSF47384">
    <property type="entry name" value="Homodimeric domain of signal transducing histidine kinase"/>
    <property type="match status" value="1"/>
</dbReference>
<dbReference type="GO" id="GO:0000155">
    <property type="term" value="F:phosphorelay sensor kinase activity"/>
    <property type="evidence" value="ECO:0007669"/>
    <property type="project" value="InterPro"/>
</dbReference>
<dbReference type="CDD" id="cd17546">
    <property type="entry name" value="REC_hyHK_CKI1_RcsC-like"/>
    <property type="match status" value="1"/>
</dbReference>
<dbReference type="PANTHER" id="PTHR45339">
    <property type="entry name" value="HYBRID SIGNAL TRANSDUCTION HISTIDINE KINASE J"/>
    <property type="match status" value="1"/>
</dbReference>
<dbReference type="FunFam" id="3.30.565.10:FF:000010">
    <property type="entry name" value="Sensor histidine kinase RcsC"/>
    <property type="match status" value="1"/>
</dbReference>
<dbReference type="SUPFAM" id="SSF55874">
    <property type="entry name" value="ATPase domain of HSP90 chaperone/DNA topoisomerase II/histidine kinase"/>
    <property type="match status" value="1"/>
</dbReference>
<keyword evidence="4" id="KW-0902">Two-component regulatory system</keyword>
<feature type="transmembrane region" description="Helical" evidence="6">
    <location>
        <begin position="320"/>
        <end position="341"/>
    </location>
</feature>
<dbReference type="Pfam" id="PF02518">
    <property type="entry name" value="HATPase_c"/>
    <property type="match status" value="1"/>
</dbReference>
<dbReference type="PANTHER" id="PTHR45339:SF1">
    <property type="entry name" value="HYBRID SIGNAL TRANSDUCTION HISTIDINE KINASE J"/>
    <property type="match status" value="1"/>
</dbReference>
<dbReference type="PROSITE" id="PS50110">
    <property type="entry name" value="RESPONSE_REGULATORY"/>
    <property type="match status" value="1"/>
</dbReference>
<gene>
    <name evidence="9" type="ORF">EDC56_1016</name>
</gene>
<dbReference type="Pfam" id="PF00512">
    <property type="entry name" value="HisKA"/>
    <property type="match status" value="1"/>
</dbReference>
<dbReference type="SMART" id="SM00387">
    <property type="entry name" value="HATPase_c"/>
    <property type="match status" value="1"/>
</dbReference>